<accession>A0A9P8V6J9</accession>
<proteinExistence type="predicted"/>
<name>A0A9P8V6J9_9PEZI</name>
<evidence type="ECO:0000313" key="2">
    <source>
        <dbReference type="EMBL" id="KAH6677006.1"/>
    </source>
</evidence>
<feature type="transmembrane region" description="Helical" evidence="1">
    <location>
        <begin position="166"/>
        <end position="187"/>
    </location>
</feature>
<feature type="transmembrane region" description="Helical" evidence="1">
    <location>
        <begin position="117"/>
        <end position="138"/>
    </location>
</feature>
<keyword evidence="3" id="KW-1185">Reference proteome</keyword>
<comment type="caution">
    <text evidence="2">The sequence shown here is derived from an EMBL/GenBank/DDBJ whole genome shotgun (WGS) entry which is preliminary data.</text>
</comment>
<organism evidence="2 3">
    <name type="scientific">Plectosphaerella plurivora</name>
    <dbReference type="NCBI Taxonomy" id="936078"/>
    <lineage>
        <taxon>Eukaryota</taxon>
        <taxon>Fungi</taxon>
        <taxon>Dikarya</taxon>
        <taxon>Ascomycota</taxon>
        <taxon>Pezizomycotina</taxon>
        <taxon>Sordariomycetes</taxon>
        <taxon>Hypocreomycetidae</taxon>
        <taxon>Glomerellales</taxon>
        <taxon>Plectosphaerellaceae</taxon>
        <taxon>Plectosphaerella</taxon>
    </lineage>
</organism>
<evidence type="ECO:0000313" key="3">
    <source>
        <dbReference type="Proteomes" id="UP000770015"/>
    </source>
</evidence>
<keyword evidence="1" id="KW-1133">Transmembrane helix</keyword>
<reference evidence="2" key="1">
    <citation type="journal article" date="2021" name="Nat. Commun.">
        <title>Genetic determinants of endophytism in the Arabidopsis root mycobiome.</title>
        <authorList>
            <person name="Mesny F."/>
            <person name="Miyauchi S."/>
            <person name="Thiergart T."/>
            <person name="Pickel B."/>
            <person name="Atanasova L."/>
            <person name="Karlsson M."/>
            <person name="Huettel B."/>
            <person name="Barry K.W."/>
            <person name="Haridas S."/>
            <person name="Chen C."/>
            <person name="Bauer D."/>
            <person name="Andreopoulos W."/>
            <person name="Pangilinan J."/>
            <person name="LaButti K."/>
            <person name="Riley R."/>
            <person name="Lipzen A."/>
            <person name="Clum A."/>
            <person name="Drula E."/>
            <person name="Henrissat B."/>
            <person name="Kohler A."/>
            <person name="Grigoriev I.V."/>
            <person name="Martin F.M."/>
            <person name="Hacquard S."/>
        </authorList>
    </citation>
    <scope>NUCLEOTIDE SEQUENCE</scope>
    <source>
        <strain evidence="2">MPI-SDFR-AT-0117</strain>
    </source>
</reference>
<evidence type="ECO:0000256" key="1">
    <source>
        <dbReference type="SAM" id="Phobius"/>
    </source>
</evidence>
<keyword evidence="1" id="KW-0472">Membrane</keyword>
<gene>
    <name evidence="2" type="ORF">F5X68DRAFT_235181</name>
</gene>
<protein>
    <submittedName>
        <fullName evidence="2">Uncharacterized protein</fullName>
    </submittedName>
</protein>
<keyword evidence="1" id="KW-0812">Transmembrane</keyword>
<dbReference type="Proteomes" id="UP000770015">
    <property type="component" value="Unassembled WGS sequence"/>
</dbReference>
<dbReference type="OrthoDB" id="10318751at2759"/>
<dbReference type="AlphaFoldDB" id="A0A9P8V6J9"/>
<sequence length="221" mass="24596">MTTPNAGDVEHDDAFLVTLAPRSLWTFAKKPKKDASGRRNPVANAYFELWGLGFTRWLFSLVALGFSILTVYWEPSSPLYEAAIAQLAVSGLHVLLPHPYVRSRSPTDARTPKWYPIFVAASTVPLAAVMSVMIALVAGGTTDITLNKRAYYSRVSTFDSSLARRLMYFMIIADATALLCNLSKAYFWYKLQGKFDHGDIRETYLLASKQVDEKVAGDIVC</sequence>
<feature type="transmembrane region" description="Helical" evidence="1">
    <location>
        <begin position="54"/>
        <end position="73"/>
    </location>
</feature>
<feature type="transmembrane region" description="Helical" evidence="1">
    <location>
        <begin position="79"/>
        <end position="96"/>
    </location>
</feature>
<dbReference type="EMBL" id="JAGSXJ010000023">
    <property type="protein sequence ID" value="KAH6677006.1"/>
    <property type="molecule type" value="Genomic_DNA"/>
</dbReference>